<dbReference type="InParanoid" id="D3B7C0"/>
<keyword evidence="2" id="KW-1185">Reference proteome</keyword>
<accession>D3B7C0</accession>
<dbReference type="EMBL" id="ADBJ01000018">
    <property type="protein sequence ID" value="EFA82663.1"/>
    <property type="molecule type" value="Genomic_DNA"/>
</dbReference>
<dbReference type="PANTHER" id="PTHR46586">
    <property type="entry name" value="ANKYRIN REPEAT-CONTAINING PROTEIN"/>
    <property type="match status" value="1"/>
</dbReference>
<dbReference type="Proteomes" id="UP000001396">
    <property type="component" value="Unassembled WGS sequence"/>
</dbReference>
<dbReference type="SUPFAM" id="SSF48403">
    <property type="entry name" value="Ankyrin repeat"/>
    <property type="match status" value="1"/>
</dbReference>
<dbReference type="InterPro" id="IPR002110">
    <property type="entry name" value="Ankyrin_rpt"/>
</dbReference>
<dbReference type="InterPro" id="IPR036770">
    <property type="entry name" value="Ankyrin_rpt-contain_sf"/>
</dbReference>
<dbReference type="PANTHER" id="PTHR46586:SF5">
    <property type="match status" value="1"/>
</dbReference>
<evidence type="ECO:0000313" key="2">
    <source>
        <dbReference type="Proteomes" id="UP000001396"/>
    </source>
</evidence>
<evidence type="ECO:0000313" key="1">
    <source>
        <dbReference type="EMBL" id="EFA82663.1"/>
    </source>
</evidence>
<comment type="caution">
    <text evidence="1">The sequence shown here is derived from an EMBL/GenBank/DDBJ whole genome shotgun (WGS) entry which is preliminary data.</text>
</comment>
<reference evidence="1 2" key="1">
    <citation type="journal article" date="2011" name="Genome Res.">
        <title>Phylogeny-wide analysis of social amoeba genomes highlights ancient origins for complex intercellular communication.</title>
        <authorList>
            <person name="Heidel A.J."/>
            <person name="Lawal H.M."/>
            <person name="Felder M."/>
            <person name="Schilde C."/>
            <person name="Helps N.R."/>
            <person name="Tunggal B."/>
            <person name="Rivero F."/>
            <person name="John U."/>
            <person name="Schleicher M."/>
            <person name="Eichinger L."/>
            <person name="Platzer M."/>
            <person name="Noegel A.A."/>
            <person name="Schaap P."/>
            <person name="Gloeckner G."/>
        </authorList>
    </citation>
    <scope>NUCLEOTIDE SEQUENCE [LARGE SCALE GENOMIC DNA]</scope>
    <source>
        <strain evidence="2">ATCC 26659 / Pp 5 / PN500</strain>
    </source>
</reference>
<dbReference type="Pfam" id="PF12796">
    <property type="entry name" value="Ank_2"/>
    <property type="match status" value="2"/>
</dbReference>
<dbReference type="RefSeq" id="XP_020434780.1">
    <property type="nucleotide sequence ID" value="XM_020575260.1"/>
</dbReference>
<evidence type="ECO:0008006" key="3">
    <source>
        <dbReference type="Google" id="ProtNLM"/>
    </source>
</evidence>
<dbReference type="AlphaFoldDB" id="D3B7C0"/>
<sequence length="381" mass="43096">MKSSVISFLWQRNLVELQNGLITPLNVHLAIDGASVSNRMDIVRYLIDCFKSASPPIVLTVNTFNMVANHGDLDLLKQLYSSKTAMLTRAHGLDHAVDYAASNNNMDMVKWMSENGKGGSSGRALEKAAAKGYLEMVRYLNENRRFTIYSIRAMVEAAANNHIDVVKYLHQHGKESCSVEVMNIAAANGHLEVVKFLEENRNEGCDQRAMNDAATNGHFDVVVYLFTHRQRECNLMSALLSASINGHMDIIRFLFPKVSSVGEADMLDLVKLGCLNSIRLVHEMCGDQLFKGILVNLAIKQKHLDILDFIYNNCKNINYSKSIFELAVHTYDLDIIQFVLNMDVSYLYVDTFKSLISEDKYRDSLGIRIYDVIEMMVERFV</sequence>
<organism evidence="1 2">
    <name type="scientific">Heterostelium pallidum (strain ATCC 26659 / Pp 5 / PN500)</name>
    <name type="common">Cellular slime mold</name>
    <name type="synonym">Polysphondylium pallidum</name>
    <dbReference type="NCBI Taxonomy" id="670386"/>
    <lineage>
        <taxon>Eukaryota</taxon>
        <taxon>Amoebozoa</taxon>
        <taxon>Evosea</taxon>
        <taxon>Eumycetozoa</taxon>
        <taxon>Dictyostelia</taxon>
        <taxon>Acytosteliales</taxon>
        <taxon>Acytosteliaceae</taxon>
        <taxon>Heterostelium</taxon>
    </lineage>
</organism>
<proteinExistence type="predicted"/>
<protein>
    <recommendedName>
        <fullName evidence="3">Ankyrin repeat protein</fullName>
    </recommendedName>
</protein>
<dbReference type="InterPro" id="IPR052050">
    <property type="entry name" value="SecEffector_AnkRepeat"/>
</dbReference>
<dbReference type="Gene3D" id="1.25.40.20">
    <property type="entry name" value="Ankyrin repeat-containing domain"/>
    <property type="match status" value="1"/>
</dbReference>
<dbReference type="STRING" id="670386.D3B7C0"/>
<gene>
    <name evidence="1" type="ORF">PPL_04357</name>
</gene>
<dbReference type="GeneID" id="31359844"/>
<name>D3B7C0_HETP5</name>
<dbReference type="SMART" id="SM00248">
    <property type="entry name" value="ANK"/>
    <property type="match status" value="5"/>
</dbReference>